<gene>
    <name evidence="2" type="ORF">NNO07_00035</name>
</gene>
<name>A0ABT4XXY2_METRE</name>
<dbReference type="Pfam" id="PF15526">
    <property type="entry name" value="Ntox21"/>
    <property type="match status" value="1"/>
</dbReference>
<dbReference type="Gene3D" id="3.10.380.20">
    <property type="entry name" value="Novel toxin 21 (CdiA), C-terminal domain"/>
    <property type="match status" value="1"/>
</dbReference>
<dbReference type="RefSeq" id="WP_271469758.1">
    <property type="nucleotide sequence ID" value="NZ_JANEWF010000001.1"/>
</dbReference>
<dbReference type="Proteomes" id="UP001211689">
    <property type="component" value="Unassembled WGS sequence"/>
</dbReference>
<reference evidence="2 3" key="1">
    <citation type="submission" date="2022-07" db="EMBL/GenBank/DDBJ databases">
        <title>Genome Analysis of Selected Gammaproteobacteria from Nigerian Food snails.</title>
        <authorList>
            <person name="Okafor A.C."/>
        </authorList>
    </citation>
    <scope>NUCLEOTIDE SEQUENCE [LARGE SCALE GENOMIC DNA]</scope>
    <source>
        <strain evidence="2 3">Awg 2</strain>
    </source>
</reference>
<organism evidence="2 3">
    <name type="scientific">Metapseudomonas resinovorans</name>
    <name type="common">Pseudomonas resinovorans</name>
    <dbReference type="NCBI Taxonomy" id="53412"/>
    <lineage>
        <taxon>Bacteria</taxon>
        <taxon>Pseudomonadati</taxon>
        <taxon>Pseudomonadota</taxon>
        <taxon>Gammaproteobacteria</taxon>
        <taxon>Pseudomonadales</taxon>
        <taxon>Pseudomonadaceae</taxon>
        <taxon>Metapseudomonas</taxon>
    </lineage>
</organism>
<dbReference type="CDD" id="cd20685">
    <property type="entry name" value="CdiA-CT_Ecl_RNase-like"/>
    <property type="match status" value="1"/>
</dbReference>
<protein>
    <submittedName>
        <fullName evidence="2">Toxin C-terminal domain-containing protein</fullName>
    </submittedName>
</protein>
<dbReference type="EMBL" id="JANEWF010000001">
    <property type="protein sequence ID" value="MDA8481437.1"/>
    <property type="molecule type" value="Genomic_DNA"/>
</dbReference>
<accession>A0ABT4XXY2</accession>
<keyword evidence="3" id="KW-1185">Reference proteome</keyword>
<proteinExistence type="predicted"/>
<comment type="caution">
    <text evidence="2">The sequence shown here is derived from an EMBL/GenBank/DDBJ whole genome shotgun (WGS) entry which is preliminary data.</text>
</comment>
<evidence type="ECO:0000313" key="3">
    <source>
        <dbReference type="Proteomes" id="UP001211689"/>
    </source>
</evidence>
<dbReference type="InterPro" id="IPR038181">
    <property type="entry name" value="Ntox21_sf"/>
</dbReference>
<sequence length="150" mass="16129">MYFDDSIPSLFKDDLHRYQMQNSSAIGVLTQAGSRLDLEGKGVSPEKAGWGADLLAAMGGVLGNKGGAPKNPVFNTNKEARVAAEGLGFRRVAETVHGGQLVYRKGNLYITRDLDGHNGGAWKMATSIKGLSSKDARMGTYDRNLNRIGD</sequence>
<evidence type="ECO:0000313" key="2">
    <source>
        <dbReference type="EMBL" id="MDA8481437.1"/>
    </source>
</evidence>
<dbReference type="InterPro" id="IPR028190">
    <property type="entry name" value="Ntox21"/>
</dbReference>
<evidence type="ECO:0000259" key="1">
    <source>
        <dbReference type="Pfam" id="PF15526"/>
    </source>
</evidence>
<feature type="domain" description="Novel toxin 21" evidence="1">
    <location>
        <begin position="83"/>
        <end position="150"/>
    </location>
</feature>